<dbReference type="STRING" id="47312.SAMN04489765_0418"/>
<dbReference type="InterPro" id="IPR036388">
    <property type="entry name" value="WH-like_DNA-bd_sf"/>
</dbReference>
<dbReference type="PANTHER" id="PTHR30319:SF1">
    <property type="entry name" value="TRANSCRIPTIONAL REPRESSOR PAAX"/>
    <property type="match status" value="1"/>
</dbReference>
<feature type="domain" description="Transcriptional repressor PaaX-like central Cas2-like" evidence="2">
    <location>
        <begin position="110"/>
        <end position="170"/>
    </location>
</feature>
<organism evidence="3 4">
    <name type="scientific">Tsukamurella pulmonis</name>
    <dbReference type="NCBI Taxonomy" id="47312"/>
    <lineage>
        <taxon>Bacteria</taxon>
        <taxon>Bacillati</taxon>
        <taxon>Actinomycetota</taxon>
        <taxon>Actinomycetes</taxon>
        <taxon>Mycobacteriales</taxon>
        <taxon>Tsukamurellaceae</taxon>
        <taxon>Tsukamurella</taxon>
    </lineage>
</organism>
<dbReference type="EMBL" id="FNLF01000002">
    <property type="protein sequence ID" value="SDQ44016.1"/>
    <property type="molecule type" value="Genomic_DNA"/>
</dbReference>
<protein>
    <submittedName>
        <fullName evidence="3">Transcriptional regulator, PaaX family</fullName>
    </submittedName>
</protein>
<accession>A0A1H1AXX4</accession>
<reference evidence="4" key="1">
    <citation type="submission" date="2016-10" db="EMBL/GenBank/DDBJ databases">
        <authorList>
            <person name="Varghese N."/>
            <person name="Submissions S."/>
        </authorList>
    </citation>
    <scope>NUCLEOTIDE SEQUENCE [LARGE SCALE GENOMIC DNA]</scope>
    <source>
        <strain evidence="4">DSM 44142</strain>
    </source>
</reference>
<sequence>MNNNVVEWSALVKYSGPVPEIDGVSKRLTTPNLAKVPFVFGCLDAESVPGPLLVELLGDLGIAAAAARTLLSRMRETGLLSVEPRGRVSVYRLGRMRDQFLRIRGDAGPPWDGTFRTIVYDVPERERRTRDRLLAQAERLGFGQPRPGVLVGPWDRTPGLSAEIARARAVGFVVVGELTLPDDEARLLARQAFGLDDLAARMRAEIAALEPTPADSTLSDADAFRELEGRPRAARQLIGTAADVPAALRPGEWPAAELGRAVDALGALLGPAAGRHVRRRVEQSRYRNLLG</sequence>
<dbReference type="Gene3D" id="3.30.70.2650">
    <property type="match status" value="1"/>
</dbReference>
<proteinExistence type="predicted"/>
<evidence type="ECO:0000259" key="2">
    <source>
        <dbReference type="Pfam" id="PF20803"/>
    </source>
</evidence>
<keyword evidence="4" id="KW-1185">Reference proteome</keyword>
<evidence type="ECO:0000259" key="1">
    <source>
        <dbReference type="Pfam" id="PF07848"/>
    </source>
</evidence>
<gene>
    <name evidence="3" type="ORF">SAMN04489765_0418</name>
</gene>
<dbReference type="Gene3D" id="1.10.10.10">
    <property type="entry name" value="Winged helix-like DNA-binding domain superfamily/Winged helix DNA-binding domain"/>
    <property type="match status" value="1"/>
</dbReference>
<evidence type="ECO:0000313" key="4">
    <source>
        <dbReference type="Proteomes" id="UP000183053"/>
    </source>
</evidence>
<evidence type="ECO:0000313" key="3">
    <source>
        <dbReference type="EMBL" id="SDQ44016.1"/>
    </source>
</evidence>
<name>A0A1H1AXX4_9ACTN</name>
<dbReference type="InterPro" id="IPR012906">
    <property type="entry name" value="PaaX-like_N"/>
</dbReference>
<dbReference type="Proteomes" id="UP000183053">
    <property type="component" value="Unassembled WGS sequence"/>
</dbReference>
<dbReference type="GO" id="GO:0006351">
    <property type="term" value="P:DNA-templated transcription"/>
    <property type="evidence" value="ECO:0007669"/>
    <property type="project" value="TreeGrafter"/>
</dbReference>
<dbReference type="Pfam" id="PF07848">
    <property type="entry name" value="PaaX"/>
    <property type="match status" value="1"/>
</dbReference>
<dbReference type="AlphaFoldDB" id="A0A1H1AXX4"/>
<dbReference type="Pfam" id="PF20803">
    <property type="entry name" value="PaaX_M"/>
    <property type="match status" value="1"/>
</dbReference>
<dbReference type="InterPro" id="IPR048846">
    <property type="entry name" value="PaaX-like_central"/>
</dbReference>
<dbReference type="PANTHER" id="PTHR30319">
    <property type="entry name" value="PHENYLACETIC ACID REGULATOR-RELATED TRANSCRIPTIONAL REPRESSOR"/>
    <property type="match status" value="1"/>
</dbReference>
<feature type="domain" description="Transcriptional repressor PaaX-like N-terminal" evidence="1">
    <location>
        <begin position="53"/>
        <end position="93"/>
    </location>
</feature>